<dbReference type="EMBL" id="CP001778">
    <property type="protein sequence ID" value="ADD44504.1"/>
    <property type="molecule type" value="Genomic_DNA"/>
</dbReference>
<feature type="transmembrane region" description="Helical" evidence="1">
    <location>
        <begin position="138"/>
        <end position="160"/>
    </location>
</feature>
<dbReference type="eggNOG" id="ENOG502ZJGZ">
    <property type="taxonomic scope" value="Bacteria"/>
</dbReference>
<keyword evidence="1" id="KW-1133">Transmembrane helix</keyword>
<evidence type="ECO:0000313" key="2">
    <source>
        <dbReference type="EMBL" id="ADD44504.1"/>
    </source>
</evidence>
<evidence type="ECO:0000313" key="3">
    <source>
        <dbReference type="Proteomes" id="UP000000844"/>
    </source>
</evidence>
<feature type="transmembrane region" description="Helical" evidence="1">
    <location>
        <begin position="199"/>
        <end position="222"/>
    </location>
</feature>
<name>D3Q8R2_STANL</name>
<feature type="transmembrane region" description="Helical" evidence="1">
    <location>
        <begin position="166"/>
        <end position="187"/>
    </location>
</feature>
<dbReference type="KEGG" id="sna:Snas_4863"/>
<dbReference type="RefSeq" id="WP_013020075.1">
    <property type="nucleotide sequence ID" value="NC_013947.1"/>
</dbReference>
<keyword evidence="1" id="KW-0812">Transmembrane</keyword>
<dbReference type="OrthoDB" id="3280889at2"/>
<dbReference type="HOGENOM" id="CLU_048553_0_0_11"/>
<dbReference type="STRING" id="446470.Snas_4863"/>
<proteinExistence type="predicted"/>
<sequence length="428" mass="45431">MLALSLPVFAVSCWLGCYLLARDPAKPLLRRMAVGLLGYAAAIGLAGVPVADVALLGVPAIAWTGVLLRLPADREVSRLDPWWRWGYAPVAALAVLAAALSGSRTGLAIVFALLAAGLVAAFAVTLRRHVGRAAGSGLLGLLLLVTVLFGLGIAGLLLGLDLLPSAVVLAGIGADLVVLGILVAYVDALDEGQRLRADLLRSAVLAALVALLFAAQVWLAMALGPGPTPGLTRLLYGCVGAAIVVQVLAAPVHRALDRLMLGKAVTAERAELRDAIDALPRRGPLDDVDAEEFARLTRRALSHYGDLGRLVSSPLTALPVIDARLAARGASDVPLERAAELKAVLREGIERLKPSGDFGLSDEWRHYNALHYVYVVGLRPYSQRARHDGLSSLDKKVLQWFRTAVPQRSLHNWQNAAARLIADTLRDM</sequence>
<organism evidence="2 3">
    <name type="scientific">Stackebrandtia nassauensis (strain DSM 44728 / CIP 108903 / NRRL B-16338 / NBRC 102104 / LLR-40K-21)</name>
    <dbReference type="NCBI Taxonomy" id="446470"/>
    <lineage>
        <taxon>Bacteria</taxon>
        <taxon>Bacillati</taxon>
        <taxon>Actinomycetota</taxon>
        <taxon>Actinomycetes</taxon>
        <taxon>Glycomycetales</taxon>
        <taxon>Glycomycetaceae</taxon>
        <taxon>Stackebrandtia</taxon>
    </lineage>
</organism>
<gene>
    <name evidence="2" type="ordered locus">Snas_4863</name>
</gene>
<accession>D3Q8R2</accession>
<evidence type="ECO:0008006" key="4">
    <source>
        <dbReference type="Google" id="ProtNLM"/>
    </source>
</evidence>
<feature type="transmembrane region" description="Helical" evidence="1">
    <location>
        <begin position="106"/>
        <end position="126"/>
    </location>
</feature>
<dbReference type="Proteomes" id="UP000000844">
    <property type="component" value="Chromosome"/>
</dbReference>
<protein>
    <recommendedName>
        <fullName evidence="4">Transmembrane protein</fullName>
    </recommendedName>
</protein>
<feature type="transmembrane region" description="Helical" evidence="1">
    <location>
        <begin position="234"/>
        <end position="253"/>
    </location>
</feature>
<feature type="transmembrane region" description="Helical" evidence="1">
    <location>
        <begin position="37"/>
        <end position="70"/>
    </location>
</feature>
<dbReference type="AlphaFoldDB" id="D3Q8R2"/>
<evidence type="ECO:0000256" key="1">
    <source>
        <dbReference type="SAM" id="Phobius"/>
    </source>
</evidence>
<reference evidence="2 3" key="1">
    <citation type="journal article" date="2009" name="Stand. Genomic Sci.">
        <title>Complete genome sequence of Stackebrandtia nassauensis type strain (LLR-40K-21).</title>
        <authorList>
            <person name="Munk C."/>
            <person name="Lapidus A."/>
            <person name="Copeland A."/>
            <person name="Jando M."/>
            <person name="Mayilraj S."/>
            <person name="Glavina Del Rio T."/>
            <person name="Nolan M."/>
            <person name="Chen F."/>
            <person name="Lucas S."/>
            <person name="Tice H."/>
            <person name="Cheng J.F."/>
            <person name="Han C."/>
            <person name="Detter J.C."/>
            <person name="Bruce D."/>
            <person name="Goodwin L."/>
            <person name="Chain P."/>
            <person name="Pitluck S."/>
            <person name="Goker M."/>
            <person name="Ovchinikova G."/>
            <person name="Pati A."/>
            <person name="Ivanova N."/>
            <person name="Mavromatis K."/>
            <person name="Chen A."/>
            <person name="Palaniappan K."/>
            <person name="Land M."/>
            <person name="Hauser L."/>
            <person name="Chang Y.J."/>
            <person name="Jeffries C.D."/>
            <person name="Bristow J."/>
            <person name="Eisen J.A."/>
            <person name="Markowitz V."/>
            <person name="Hugenholtz P."/>
            <person name="Kyrpides N.C."/>
            <person name="Klenk H.P."/>
        </authorList>
    </citation>
    <scope>NUCLEOTIDE SEQUENCE [LARGE SCALE GENOMIC DNA]</scope>
    <source>
        <strain evidence="3">DSM 44728 / CIP 108903 / NRRL B-16338 / NBRC 102104 / LLR-40K-21</strain>
    </source>
</reference>
<keyword evidence="1" id="KW-0472">Membrane</keyword>
<keyword evidence="3" id="KW-1185">Reference proteome</keyword>